<dbReference type="OrthoDB" id="6364583at2759"/>
<dbReference type="InParanoid" id="E9I4H9"/>
<dbReference type="AlphaFoldDB" id="E9I4H9"/>
<name>E9I4H9_DAPPU</name>
<sequence>MGKVGHFSMGQVGQHGKRRNHVRRTYRVKAPSDVIERGVAMVLYDGKSCSRVAILFDIPRSLTRYAEKKKKSGLEEQNMPNSVSPTHLGYSSVRQVFKKEDEALLADYLHRSADIYFGLSPIDVRKHSFHLCNRRKRCVGDGLLFSFQLRKYYSTLLCISSVNNIVFNKEVFKGAKEKETRNEPWDVLEYQNYWNGLTEREQNNMDRAKSHLIENINSKITEAATKYNASMLLLARLPNGTQHTKFIWQAEVVLTTAKRKMVRSLNIYGNVTGTRFKEKGSNFVKKRKYGSQEKVKRTK</sequence>
<proteinExistence type="predicted"/>
<accession>E9I4H9</accession>
<evidence type="ECO:0000256" key="1">
    <source>
        <dbReference type="SAM" id="MobiDB-lite"/>
    </source>
</evidence>
<evidence type="ECO:0000313" key="2">
    <source>
        <dbReference type="EMBL" id="EFX61101.1"/>
    </source>
</evidence>
<feature type="region of interest" description="Disordered" evidence="1">
    <location>
        <begin position="1"/>
        <end position="23"/>
    </location>
</feature>
<protein>
    <recommendedName>
        <fullName evidence="4">HTH psq-type domain-containing protein</fullName>
    </recommendedName>
</protein>
<evidence type="ECO:0008006" key="4">
    <source>
        <dbReference type="Google" id="ProtNLM"/>
    </source>
</evidence>
<gene>
    <name evidence="2" type="ORF">DAPPUDRAFT_122545</name>
</gene>
<evidence type="ECO:0000313" key="3">
    <source>
        <dbReference type="Proteomes" id="UP000000305"/>
    </source>
</evidence>
<keyword evidence="3" id="KW-1185">Reference proteome</keyword>
<dbReference type="HOGENOM" id="CLU_931436_0_0_1"/>
<dbReference type="KEGG" id="dpx:DAPPUDRAFT_122545"/>
<reference evidence="2 3" key="1">
    <citation type="journal article" date="2011" name="Science">
        <title>The ecoresponsive genome of Daphnia pulex.</title>
        <authorList>
            <person name="Colbourne J.K."/>
            <person name="Pfrender M.E."/>
            <person name="Gilbert D."/>
            <person name="Thomas W.K."/>
            <person name="Tucker A."/>
            <person name="Oakley T.H."/>
            <person name="Tokishita S."/>
            <person name="Aerts A."/>
            <person name="Arnold G.J."/>
            <person name="Basu M.K."/>
            <person name="Bauer D.J."/>
            <person name="Caceres C.E."/>
            <person name="Carmel L."/>
            <person name="Casola C."/>
            <person name="Choi J.H."/>
            <person name="Detter J.C."/>
            <person name="Dong Q."/>
            <person name="Dusheyko S."/>
            <person name="Eads B.D."/>
            <person name="Frohlich T."/>
            <person name="Geiler-Samerotte K.A."/>
            <person name="Gerlach D."/>
            <person name="Hatcher P."/>
            <person name="Jogdeo S."/>
            <person name="Krijgsveld J."/>
            <person name="Kriventseva E.V."/>
            <person name="Kultz D."/>
            <person name="Laforsch C."/>
            <person name="Lindquist E."/>
            <person name="Lopez J."/>
            <person name="Manak J.R."/>
            <person name="Muller J."/>
            <person name="Pangilinan J."/>
            <person name="Patwardhan R.P."/>
            <person name="Pitluck S."/>
            <person name="Pritham E.J."/>
            <person name="Rechtsteiner A."/>
            <person name="Rho M."/>
            <person name="Rogozin I.B."/>
            <person name="Sakarya O."/>
            <person name="Salamov A."/>
            <person name="Schaack S."/>
            <person name="Shapiro H."/>
            <person name="Shiga Y."/>
            <person name="Skalitzky C."/>
            <person name="Smith Z."/>
            <person name="Souvorov A."/>
            <person name="Sung W."/>
            <person name="Tang Z."/>
            <person name="Tsuchiya D."/>
            <person name="Tu H."/>
            <person name="Vos H."/>
            <person name="Wang M."/>
            <person name="Wolf Y.I."/>
            <person name="Yamagata H."/>
            <person name="Yamada T."/>
            <person name="Ye Y."/>
            <person name="Shaw J.R."/>
            <person name="Andrews J."/>
            <person name="Crease T.J."/>
            <person name="Tang H."/>
            <person name="Lucas S.M."/>
            <person name="Robertson H.M."/>
            <person name="Bork P."/>
            <person name="Koonin E.V."/>
            <person name="Zdobnov E.M."/>
            <person name="Grigoriev I.V."/>
            <person name="Lynch M."/>
            <person name="Boore J.L."/>
        </authorList>
    </citation>
    <scope>NUCLEOTIDE SEQUENCE [LARGE SCALE GENOMIC DNA]</scope>
</reference>
<dbReference type="EMBL" id="GL735049">
    <property type="protein sequence ID" value="EFX61101.1"/>
    <property type="molecule type" value="Genomic_DNA"/>
</dbReference>
<dbReference type="Proteomes" id="UP000000305">
    <property type="component" value="Unassembled WGS sequence"/>
</dbReference>
<organism evidence="2 3">
    <name type="scientific">Daphnia pulex</name>
    <name type="common">Water flea</name>
    <dbReference type="NCBI Taxonomy" id="6669"/>
    <lineage>
        <taxon>Eukaryota</taxon>
        <taxon>Metazoa</taxon>
        <taxon>Ecdysozoa</taxon>
        <taxon>Arthropoda</taxon>
        <taxon>Crustacea</taxon>
        <taxon>Branchiopoda</taxon>
        <taxon>Diplostraca</taxon>
        <taxon>Cladocera</taxon>
        <taxon>Anomopoda</taxon>
        <taxon>Daphniidae</taxon>
        <taxon>Daphnia</taxon>
    </lineage>
</organism>